<reference evidence="1 2" key="1">
    <citation type="journal article" date="2015" name="Sci. Rep.">
        <title>Chromosome-level genome map provides insights into diverse defense mechanisms in the medicinal fungus Ganoderma sinense.</title>
        <authorList>
            <person name="Zhu Y."/>
            <person name="Xu J."/>
            <person name="Sun C."/>
            <person name="Zhou S."/>
            <person name="Xu H."/>
            <person name="Nelson D.R."/>
            <person name="Qian J."/>
            <person name="Song J."/>
            <person name="Luo H."/>
            <person name="Xiang L."/>
            <person name="Li Y."/>
            <person name="Xu Z."/>
            <person name="Ji A."/>
            <person name="Wang L."/>
            <person name="Lu S."/>
            <person name="Hayward A."/>
            <person name="Sun W."/>
            <person name="Li X."/>
            <person name="Schwartz D.C."/>
            <person name="Wang Y."/>
            <person name="Chen S."/>
        </authorList>
    </citation>
    <scope>NUCLEOTIDE SEQUENCE [LARGE SCALE GENOMIC DNA]</scope>
    <source>
        <strain evidence="1 2">ZZ0214-1</strain>
    </source>
</reference>
<evidence type="ECO:0000313" key="2">
    <source>
        <dbReference type="Proteomes" id="UP000230002"/>
    </source>
</evidence>
<gene>
    <name evidence="1" type="ORF">GSI_01160</name>
</gene>
<evidence type="ECO:0000313" key="1">
    <source>
        <dbReference type="EMBL" id="PIL37466.1"/>
    </source>
</evidence>
<comment type="caution">
    <text evidence="1">The sequence shown here is derived from an EMBL/GenBank/DDBJ whole genome shotgun (WGS) entry which is preliminary data.</text>
</comment>
<dbReference type="Proteomes" id="UP000230002">
    <property type="component" value="Unassembled WGS sequence"/>
</dbReference>
<proteinExistence type="predicted"/>
<accession>A0A2G8SUL6</accession>
<dbReference type="EMBL" id="AYKW01000001">
    <property type="protein sequence ID" value="PIL37466.1"/>
    <property type="molecule type" value="Genomic_DNA"/>
</dbReference>
<protein>
    <submittedName>
        <fullName evidence="1">Uncharacterized protein</fullName>
    </submittedName>
</protein>
<sequence length="401" mass="44471">MHPGQRRLERVPPEIWQEIIALACTDGGATGRSVALTCRFFREQSLHVRFTSLSFKNTNRLLVFLVSLRVQPKDCRPRIHHVALEPSLYTSHIHPALRHLAGSPQLGQEFNPVDFCANALEALYSVAARQLRTLCLVANPLVPFRCFSHAFPKLEELTVWNHPLCPPPAAPAHTHAAGTGLGSGNPSRLVNLSEAGGDSDGAHAVEGAGAGPLFPFLRRLHYVLTDQSMSFRSILARLPTLVSSRLTHLRLSGLTCADEDVPRTLARMLGVPPPRPLRERMGLGVSSSASQAPLDTSGAAFPNLRHVVLYAIQPGRDDMASFPKWAALLGLLRELERTCKRVDGMRMVVLERSWLRKPSWATRLRDDWLQRMDDGRGCWVESEAEESWIEGPLEAPKAVEW</sequence>
<dbReference type="OrthoDB" id="2748701at2759"/>
<keyword evidence="2" id="KW-1185">Reference proteome</keyword>
<dbReference type="STRING" id="1077348.A0A2G8SUL6"/>
<dbReference type="AlphaFoldDB" id="A0A2G8SUL6"/>
<organism evidence="1 2">
    <name type="scientific">Ganoderma sinense ZZ0214-1</name>
    <dbReference type="NCBI Taxonomy" id="1077348"/>
    <lineage>
        <taxon>Eukaryota</taxon>
        <taxon>Fungi</taxon>
        <taxon>Dikarya</taxon>
        <taxon>Basidiomycota</taxon>
        <taxon>Agaricomycotina</taxon>
        <taxon>Agaricomycetes</taxon>
        <taxon>Polyporales</taxon>
        <taxon>Polyporaceae</taxon>
        <taxon>Ganoderma</taxon>
    </lineage>
</organism>
<name>A0A2G8SUL6_9APHY</name>